<accession>W7D4Y0</accession>
<evidence type="ECO:0000313" key="2">
    <source>
        <dbReference type="Proteomes" id="UP000019241"/>
    </source>
</evidence>
<dbReference type="EMBL" id="AODM01000089">
    <property type="protein sequence ID" value="EUJ44045.1"/>
    <property type="molecule type" value="Genomic_DNA"/>
</dbReference>
<dbReference type="RefSeq" id="WP_036065469.1">
    <property type="nucleotide sequence ID" value="NZ_AODM01000089.1"/>
</dbReference>
<name>W7D4Y0_9LIST</name>
<protein>
    <submittedName>
        <fullName evidence="1">Uncharacterized protein</fullName>
    </submittedName>
</protein>
<dbReference type="Proteomes" id="UP000019241">
    <property type="component" value="Unassembled WGS sequence"/>
</dbReference>
<proteinExistence type="predicted"/>
<reference evidence="1 2" key="1">
    <citation type="submission" date="2012-12" db="EMBL/GenBank/DDBJ databases">
        <title>Novel taxa of Listeriaceae from agricultural environments in the United States.</title>
        <authorList>
            <person name="den Bakker H.C."/>
            <person name="Allred A."/>
            <person name="Warchocki S."/>
            <person name="Wright E.M."/>
            <person name="Burrell A."/>
            <person name="Nightingale K.K."/>
            <person name="Kephart D."/>
            <person name="Wiedmann M."/>
        </authorList>
    </citation>
    <scope>NUCLEOTIDE SEQUENCE [LARGE SCALE GENOMIC DNA]</scope>
    <source>
        <strain evidence="1 2">FSL S10-1203</strain>
    </source>
</reference>
<comment type="caution">
    <text evidence="1">The sequence shown here is derived from an EMBL/GenBank/DDBJ whole genome shotgun (WGS) entry which is preliminary data.</text>
</comment>
<dbReference type="PATRIC" id="fig|1265822.4.peg.4122"/>
<gene>
    <name evidence="1" type="ORF">MCOL2_20161</name>
</gene>
<sequence length="128" mass="14510">MEKMDFSSLLSTFGVPLKLYTIPDKKGEYVKGEWVPFKFDKSAGKNISEPFVPSSLMTQMPNISEYAASRIEKYEMIWFSSEVVPLKSIILTQDGKEFSVEESIPYTDYSNVTQYGCEAVSISDSKFV</sequence>
<evidence type="ECO:0000313" key="1">
    <source>
        <dbReference type="EMBL" id="EUJ44045.1"/>
    </source>
</evidence>
<organism evidence="1 2">
    <name type="scientific">Listeria fleischmannii FSL S10-1203</name>
    <dbReference type="NCBI Taxonomy" id="1265822"/>
    <lineage>
        <taxon>Bacteria</taxon>
        <taxon>Bacillati</taxon>
        <taxon>Bacillota</taxon>
        <taxon>Bacilli</taxon>
        <taxon>Bacillales</taxon>
        <taxon>Listeriaceae</taxon>
        <taxon>Listeria</taxon>
    </lineage>
</organism>
<dbReference type="AlphaFoldDB" id="W7D4Y0"/>